<dbReference type="InterPro" id="IPR037401">
    <property type="entry name" value="SnoaL-like"/>
</dbReference>
<dbReference type="Pfam" id="PF12680">
    <property type="entry name" value="SnoaL_2"/>
    <property type="match status" value="1"/>
</dbReference>
<evidence type="ECO:0000313" key="2">
    <source>
        <dbReference type="EMBL" id="XCG65239.1"/>
    </source>
</evidence>
<evidence type="ECO:0000259" key="1">
    <source>
        <dbReference type="Pfam" id="PF12680"/>
    </source>
</evidence>
<name>A0AAU8DTA7_9ACTN</name>
<feature type="domain" description="SnoaL-like" evidence="1">
    <location>
        <begin position="6"/>
        <end position="104"/>
    </location>
</feature>
<dbReference type="Gene3D" id="3.10.450.50">
    <property type="match status" value="1"/>
</dbReference>
<dbReference type="AlphaFoldDB" id="A0AAU8DTA7"/>
<protein>
    <submittedName>
        <fullName evidence="2">Nuclear transport factor 2 family protein</fullName>
    </submittedName>
</protein>
<organism evidence="2">
    <name type="scientific">Nakamurella sp. A5-74</name>
    <dbReference type="NCBI Taxonomy" id="3158264"/>
    <lineage>
        <taxon>Bacteria</taxon>
        <taxon>Bacillati</taxon>
        <taxon>Actinomycetota</taxon>
        <taxon>Actinomycetes</taxon>
        <taxon>Nakamurellales</taxon>
        <taxon>Nakamurellaceae</taxon>
        <taxon>Nakamurella</taxon>
    </lineage>
</organism>
<dbReference type="InterPro" id="IPR032710">
    <property type="entry name" value="NTF2-like_dom_sf"/>
</dbReference>
<dbReference type="RefSeq" id="WP_353650848.1">
    <property type="nucleotide sequence ID" value="NZ_CP159218.1"/>
</dbReference>
<gene>
    <name evidence="2" type="ORF">ABLG96_08095</name>
</gene>
<sequence length="117" mass="12815">MTDIATRYLACWNAEPAERSRLVEETFTPTVRYVDPMADVAGHDGLSATISAVRQQFPDLAFHQIGQSDHHHHLTRFAWGLGPAGGEPVIEGFDVVTTADDGRVESVLGFLDRVPAQ</sequence>
<dbReference type="EMBL" id="CP159218">
    <property type="protein sequence ID" value="XCG65239.1"/>
    <property type="molecule type" value="Genomic_DNA"/>
</dbReference>
<proteinExistence type="predicted"/>
<dbReference type="SUPFAM" id="SSF54427">
    <property type="entry name" value="NTF2-like"/>
    <property type="match status" value="1"/>
</dbReference>
<reference evidence="2" key="1">
    <citation type="submission" date="2024-05" db="EMBL/GenBank/DDBJ databases">
        <authorList>
            <person name="Cai S.Y."/>
            <person name="Jin L.M."/>
            <person name="Li H.R."/>
        </authorList>
    </citation>
    <scope>NUCLEOTIDE SEQUENCE</scope>
    <source>
        <strain evidence="2">A5-74</strain>
    </source>
</reference>
<accession>A0AAU8DTA7</accession>